<evidence type="ECO:0000313" key="1">
    <source>
        <dbReference type="EMBL" id="KAH7944347.1"/>
    </source>
</evidence>
<dbReference type="EMBL" id="JABSTV010001253">
    <property type="protein sequence ID" value="KAH7944347.1"/>
    <property type="molecule type" value="Genomic_DNA"/>
</dbReference>
<organism evidence="1 2">
    <name type="scientific">Rhipicephalus sanguineus</name>
    <name type="common">Brown dog tick</name>
    <name type="synonym">Ixodes sanguineus</name>
    <dbReference type="NCBI Taxonomy" id="34632"/>
    <lineage>
        <taxon>Eukaryota</taxon>
        <taxon>Metazoa</taxon>
        <taxon>Ecdysozoa</taxon>
        <taxon>Arthropoda</taxon>
        <taxon>Chelicerata</taxon>
        <taxon>Arachnida</taxon>
        <taxon>Acari</taxon>
        <taxon>Parasitiformes</taxon>
        <taxon>Ixodida</taxon>
        <taxon>Ixodoidea</taxon>
        <taxon>Ixodidae</taxon>
        <taxon>Rhipicephalinae</taxon>
        <taxon>Rhipicephalus</taxon>
        <taxon>Rhipicephalus</taxon>
    </lineage>
</organism>
<comment type="caution">
    <text evidence="1">The sequence shown here is derived from an EMBL/GenBank/DDBJ whole genome shotgun (WGS) entry which is preliminary data.</text>
</comment>
<gene>
    <name evidence="1" type="ORF">HPB52_018582</name>
</gene>
<evidence type="ECO:0000313" key="2">
    <source>
        <dbReference type="Proteomes" id="UP000821837"/>
    </source>
</evidence>
<reference evidence="1" key="1">
    <citation type="journal article" date="2020" name="Cell">
        <title>Large-Scale Comparative Analyses of Tick Genomes Elucidate Their Genetic Diversity and Vector Capacities.</title>
        <authorList>
            <consortium name="Tick Genome and Microbiome Consortium (TIGMIC)"/>
            <person name="Jia N."/>
            <person name="Wang J."/>
            <person name="Shi W."/>
            <person name="Du L."/>
            <person name="Sun Y."/>
            <person name="Zhan W."/>
            <person name="Jiang J.F."/>
            <person name="Wang Q."/>
            <person name="Zhang B."/>
            <person name="Ji P."/>
            <person name="Bell-Sakyi L."/>
            <person name="Cui X.M."/>
            <person name="Yuan T.T."/>
            <person name="Jiang B.G."/>
            <person name="Yang W.F."/>
            <person name="Lam T.T."/>
            <person name="Chang Q.C."/>
            <person name="Ding S.J."/>
            <person name="Wang X.J."/>
            <person name="Zhu J.G."/>
            <person name="Ruan X.D."/>
            <person name="Zhao L."/>
            <person name="Wei J.T."/>
            <person name="Ye R.Z."/>
            <person name="Que T.C."/>
            <person name="Du C.H."/>
            <person name="Zhou Y.H."/>
            <person name="Cheng J.X."/>
            <person name="Dai P.F."/>
            <person name="Guo W.B."/>
            <person name="Han X.H."/>
            <person name="Huang E.J."/>
            <person name="Li L.F."/>
            <person name="Wei W."/>
            <person name="Gao Y.C."/>
            <person name="Liu J.Z."/>
            <person name="Shao H.Z."/>
            <person name="Wang X."/>
            <person name="Wang C.C."/>
            <person name="Yang T.C."/>
            <person name="Huo Q.B."/>
            <person name="Li W."/>
            <person name="Chen H.Y."/>
            <person name="Chen S.E."/>
            <person name="Zhou L.G."/>
            <person name="Ni X.B."/>
            <person name="Tian J.H."/>
            <person name="Sheng Y."/>
            <person name="Liu T."/>
            <person name="Pan Y.S."/>
            <person name="Xia L.Y."/>
            <person name="Li J."/>
            <person name="Zhao F."/>
            <person name="Cao W.C."/>
        </authorList>
    </citation>
    <scope>NUCLEOTIDE SEQUENCE</scope>
    <source>
        <strain evidence="1">Rsan-2018</strain>
    </source>
</reference>
<accession>A0A9D4SSP7</accession>
<name>A0A9D4SSP7_RHISA</name>
<reference evidence="1" key="2">
    <citation type="submission" date="2021-09" db="EMBL/GenBank/DDBJ databases">
        <authorList>
            <person name="Jia N."/>
            <person name="Wang J."/>
            <person name="Shi W."/>
            <person name="Du L."/>
            <person name="Sun Y."/>
            <person name="Zhan W."/>
            <person name="Jiang J."/>
            <person name="Wang Q."/>
            <person name="Zhang B."/>
            <person name="Ji P."/>
            <person name="Sakyi L.B."/>
            <person name="Cui X."/>
            <person name="Yuan T."/>
            <person name="Jiang B."/>
            <person name="Yang W."/>
            <person name="Lam T.T.-Y."/>
            <person name="Chang Q."/>
            <person name="Ding S."/>
            <person name="Wang X."/>
            <person name="Zhu J."/>
            <person name="Ruan X."/>
            <person name="Zhao L."/>
            <person name="Wei J."/>
            <person name="Que T."/>
            <person name="Du C."/>
            <person name="Cheng J."/>
            <person name="Dai P."/>
            <person name="Han X."/>
            <person name="Huang E."/>
            <person name="Gao Y."/>
            <person name="Liu J."/>
            <person name="Shao H."/>
            <person name="Ye R."/>
            <person name="Li L."/>
            <person name="Wei W."/>
            <person name="Wang X."/>
            <person name="Wang C."/>
            <person name="Huo Q."/>
            <person name="Li W."/>
            <person name="Guo W."/>
            <person name="Chen H."/>
            <person name="Chen S."/>
            <person name="Zhou L."/>
            <person name="Zhou L."/>
            <person name="Ni X."/>
            <person name="Tian J."/>
            <person name="Zhou Y."/>
            <person name="Sheng Y."/>
            <person name="Liu T."/>
            <person name="Pan Y."/>
            <person name="Xia L."/>
            <person name="Li J."/>
            <person name="Zhao F."/>
            <person name="Cao W."/>
        </authorList>
    </citation>
    <scope>NUCLEOTIDE SEQUENCE</scope>
    <source>
        <strain evidence="1">Rsan-2018</strain>
        <tissue evidence="1">Larvae</tissue>
    </source>
</reference>
<protein>
    <submittedName>
        <fullName evidence="1">Uncharacterized protein</fullName>
    </submittedName>
</protein>
<dbReference type="VEuPathDB" id="VectorBase:RSAN_027517"/>
<dbReference type="AlphaFoldDB" id="A0A9D4SSP7"/>
<keyword evidence="2" id="KW-1185">Reference proteome</keyword>
<proteinExistence type="predicted"/>
<dbReference type="Proteomes" id="UP000821837">
    <property type="component" value="Unassembled WGS sequence"/>
</dbReference>
<sequence length="177" mass="19491">MGIWEGVEWLGDAVIQSDTIRKIRLLKWHSTACDSFLRFADSGISANYALCSVDVDSEFPCSLWQAHWLTGVRETACRNSGYVARAAQFLNHARCDTPCAAALDRVYRHPALLAELSKVLSISEADAVVAVQQRFRSIEGMHSSCDWPVSSRCESRVSHVTTAVRSWTPSTSTAGLA</sequence>